<dbReference type="PROSITE" id="PS50943">
    <property type="entry name" value="HTH_CROC1"/>
    <property type="match status" value="1"/>
</dbReference>
<name>A0A4R3JNG6_9FIRM</name>
<sequence length="116" mass="13504">MDKIRENLGIVVREAREKTGLTQSELSEKLGLGDKTILNIENFRGNPKFDSLYPLVNFLKIPGDKLFYPELKDDEPNKHQLLLEIQSCNDREAAELLRVTRYMLELLRKRNSDSEQ</sequence>
<reference evidence="3 4" key="2">
    <citation type="submission" date="2019-03" db="EMBL/GenBank/DDBJ databases">
        <title>Genomic Encyclopedia of Type Strains, Phase IV (KMG-IV): sequencing the most valuable type-strain genomes for metagenomic binning, comparative biology and taxonomic classification.</title>
        <authorList>
            <person name="Goeker M."/>
        </authorList>
    </citation>
    <scope>NUCLEOTIDE SEQUENCE [LARGE SCALE GENOMIC DNA]</scope>
    <source>
        <strain evidence="3 4">DSM 103426</strain>
    </source>
</reference>
<protein>
    <submittedName>
        <fullName evidence="3">Helix-turn-helix protein</fullName>
    </submittedName>
</protein>
<dbReference type="RefSeq" id="WP_024852977.1">
    <property type="nucleotide sequence ID" value="NZ_BHEO01000008.1"/>
</dbReference>
<dbReference type="GO" id="GO:0003677">
    <property type="term" value="F:DNA binding"/>
    <property type="evidence" value="ECO:0007669"/>
    <property type="project" value="InterPro"/>
</dbReference>
<dbReference type="Proteomes" id="UP000702954">
    <property type="component" value="Unassembled WGS sequence"/>
</dbReference>
<dbReference type="InterPro" id="IPR001387">
    <property type="entry name" value="Cro/C1-type_HTH"/>
</dbReference>
<dbReference type="AlphaFoldDB" id="A0A4R3JNG6"/>
<accession>A0A4R3JNG6</accession>
<dbReference type="Pfam" id="PF12844">
    <property type="entry name" value="HTH_19"/>
    <property type="match status" value="1"/>
</dbReference>
<evidence type="ECO:0000313" key="5">
    <source>
        <dbReference type="Proteomes" id="UP000702954"/>
    </source>
</evidence>
<proteinExistence type="predicted"/>
<organism evidence="3 4">
    <name type="scientific">Faecalimonas umbilicata</name>
    <dbReference type="NCBI Taxonomy" id="1912855"/>
    <lineage>
        <taxon>Bacteria</taxon>
        <taxon>Bacillati</taxon>
        <taxon>Bacillota</taxon>
        <taxon>Clostridia</taxon>
        <taxon>Lachnospirales</taxon>
        <taxon>Lachnospiraceae</taxon>
        <taxon>Faecalimonas</taxon>
    </lineage>
</organism>
<dbReference type="SUPFAM" id="SSF47413">
    <property type="entry name" value="lambda repressor-like DNA-binding domains"/>
    <property type="match status" value="1"/>
</dbReference>
<feature type="domain" description="HTH cro/C1-type" evidence="1">
    <location>
        <begin position="12"/>
        <end position="66"/>
    </location>
</feature>
<evidence type="ECO:0000313" key="4">
    <source>
        <dbReference type="Proteomes" id="UP000294613"/>
    </source>
</evidence>
<keyword evidence="5" id="KW-1185">Reference proteome</keyword>
<dbReference type="InterPro" id="IPR010982">
    <property type="entry name" value="Lambda_DNA-bd_dom_sf"/>
</dbReference>
<evidence type="ECO:0000313" key="3">
    <source>
        <dbReference type="EMBL" id="TCS67903.1"/>
    </source>
</evidence>
<dbReference type="Proteomes" id="UP000294613">
    <property type="component" value="Unassembled WGS sequence"/>
</dbReference>
<evidence type="ECO:0000313" key="2">
    <source>
        <dbReference type="EMBL" id="GBU05840.1"/>
    </source>
</evidence>
<gene>
    <name evidence="3" type="ORF">EDD74_11340</name>
    <name evidence="2" type="ORF">FAEUMB_23810</name>
</gene>
<comment type="caution">
    <text evidence="3">The sequence shown here is derived from an EMBL/GenBank/DDBJ whole genome shotgun (WGS) entry which is preliminary data.</text>
</comment>
<dbReference type="EMBL" id="BHEO01000008">
    <property type="protein sequence ID" value="GBU05840.1"/>
    <property type="molecule type" value="Genomic_DNA"/>
</dbReference>
<dbReference type="CDD" id="cd00093">
    <property type="entry name" value="HTH_XRE"/>
    <property type="match status" value="1"/>
</dbReference>
<evidence type="ECO:0000259" key="1">
    <source>
        <dbReference type="PROSITE" id="PS50943"/>
    </source>
</evidence>
<reference evidence="2 5" key="1">
    <citation type="journal article" date="2018" name="Int. J. Syst. Evol. Microbiol.">
        <title>Draft Genome Sequence of Faecalimonas umbilicata JCM 30896T, an Acetate-Producing Bacterium Isolated from Human Feces.</title>
        <authorList>
            <person name="Sakamoto M."/>
            <person name="Ikeyama N."/>
            <person name="Yuki M."/>
            <person name="Ohkuma M."/>
        </authorList>
    </citation>
    <scope>NUCLEOTIDE SEQUENCE [LARGE SCALE GENOMIC DNA]</scope>
    <source>
        <strain evidence="2 5">EGH7</strain>
    </source>
</reference>
<dbReference type="EMBL" id="SLZV01000013">
    <property type="protein sequence ID" value="TCS67903.1"/>
    <property type="molecule type" value="Genomic_DNA"/>
</dbReference>
<dbReference type="SMART" id="SM00530">
    <property type="entry name" value="HTH_XRE"/>
    <property type="match status" value="1"/>
</dbReference>
<dbReference type="Gene3D" id="1.10.260.40">
    <property type="entry name" value="lambda repressor-like DNA-binding domains"/>
    <property type="match status" value="1"/>
</dbReference>